<dbReference type="Gene3D" id="3.20.20.70">
    <property type="entry name" value="Aldolase class I"/>
    <property type="match status" value="1"/>
</dbReference>
<proteinExistence type="predicted"/>
<dbReference type="Pfam" id="PF08666">
    <property type="entry name" value="SAF"/>
    <property type="match status" value="1"/>
</dbReference>
<dbReference type="PANTHER" id="PTHR42966:SF1">
    <property type="entry name" value="SIALIC ACID SYNTHASE"/>
    <property type="match status" value="1"/>
</dbReference>
<dbReference type="SUPFAM" id="SSF51269">
    <property type="entry name" value="AFP III-like domain"/>
    <property type="match status" value="1"/>
</dbReference>
<dbReference type="AlphaFoldDB" id="A0A2A5CAB3"/>
<dbReference type="InterPro" id="IPR051690">
    <property type="entry name" value="PseI-like"/>
</dbReference>
<dbReference type="InterPro" id="IPR013974">
    <property type="entry name" value="SAF"/>
</dbReference>
<dbReference type="SUPFAM" id="SSF51569">
    <property type="entry name" value="Aldolase"/>
    <property type="match status" value="1"/>
</dbReference>
<feature type="domain" description="AFP-like" evidence="1">
    <location>
        <begin position="282"/>
        <end position="339"/>
    </location>
</feature>
<comment type="caution">
    <text evidence="2">The sequence shown here is derived from an EMBL/GenBank/DDBJ whole genome shotgun (WGS) entry which is preliminary data.</text>
</comment>
<dbReference type="EMBL" id="NVWI01000009">
    <property type="protein sequence ID" value="PCJ40431.1"/>
    <property type="molecule type" value="Genomic_DNA"/>
</dbReference>
<dbReference type="InterPro" id="IPR013785">
    <property type="entry name" value="Aldolase_TIM"/>
</dbReference>
<evidence type="ECO:0000313" key="2">
    <source>
        <dbReference type="EMBL" id="PCJ40431.1"/>
    </source>
</evidence>
<dbReference type="InterPro" id="IPR006190">
    <property type="entry name" value="SAF_AFP_Neu5Ac"/>
</dbReference>
<dbReference type="CDD" id="cd11615">
    <property type="entry name" value="SAF_NeuB_like"/>
    <property type="match status" value="1"/>
</dbReference>
<dbReference type="Proteomes" id="UP000228987">
    <property type="component" value="Unassembled WGS sequence"/>
</dbReference>
<sequence>MNFFEALVDNVYGGVYVIAEGCDNHMGSTIVAKALVDAAVASGADAIKFQHHLVEEEMLVNDLSSDNFDEPLHEFLKVNALNLNQHHELKSYCDTKSITYLCTPFSYKAAIEIEHLVPFFKIGSGEFQDYWYIDKLAELKKPIIFSTGMCDEVEIKSWLKRYSDIIEDFALLNCISEYPPKYEDLNIRFLDKLDKMSSCVIGHSDHSPTIGSSVSAVSFGARIIEKHITLSHFIAGPDASVSLDPGEFKAMVDAVKLVRTTLGNSKTIQDKERPIRGWAYRSLITTRPIKAGQVITLDDICTKRPGDGILSADYESVLGKVAVKNIRKNIPFSLEDLSE</sequence>
<dbReference type="InterPro" id="IPR036732">
    <property type="entry name" value="AFP_Neu5c_C_sf"/>
</dbReference>
<evidence type="ECO:0000259" key="1">
    <source>
        <dbReference type="PROSITE" id="PS50844"/>
    </source>
</evidence>
<dbReference type="PROSITE" id="PS50844">
    <property type="entry name" value="AFP_LIKE"/>
    <property type="match status" value="1"/>
</dbReference>
<dbReference type="InterPro" id="IPR057736">
    <property type="entry name" value="SAF_PseI/NeuA/NeuB"/>
</dbReference>
<dbReference type="GO" id="GO:0016051">
    <property type="term" value="P:carbohydrate biosynthetic process"/>
    <property type="evidence" value="ECO:0007669"/>
    <property type="project" value="InterPro"/>
</dbReference>
<dbReference type="PANTHER" id="PTHR42966">
    <property type="entry name" value="N-ACETYLNEURAMINATE SYNTHASE"/>
    <property type="match status" value="1"/>
</dbReference>
<gene>
    <name evidence="2" type="ORF">COA71_11290</name>
</gene>
<dbReference type="Pfam" id="PF03102">
    <property type="entry name" value="NeuB"/>
    <property type="match status" value="1"/>
</dbReference>
<name>A0A2A5CAB3_9GAMM</name>
<reference evidence="3" key="1">
    <citation type="submission" date="2017-08" db="EMBL/GenBank/DDBJ databases">
        <title>A dynamic microbial community with high functional redundancy inhabits the cold, oxic subseafloor aquifer.</title>
        <authorList>
            <person name="Tully B.J."/>
            <person name="Wheat C.G."/>
            <person name="Glazer B.T."/>
            <person name="Huber J.A."/>
        </authorList>
    </citation>
    <scope>NUCLEOTIDE SEQUENCE [LARGE SCALE GENOMIC DNA]</scope>
</reference>
<organism evidence="2 3">
    <name type="scientific">SAR86 cluster bacterium</name>
    <dbReference type="NCBI Taxonomy" id="2030880"/>
    <lineage>
        <taxon>Bacteria</taxon>
        <taxon>Pseudomonadati</taxon>
        <taxon>Pseudomonadota</taxon>
        <taxon>Gammaproteobacteria</taxon>
        <taxon>SAR86 cluster</taxon>
    </lineage>
</organism>
<protein>
    <submittedName>
        <fullName evidence="2">CMP-N-acetylneuraminic acid synthetase</fullName>
    </submittedName>
</protein>
<dbReference type="Gene3D" id="3.90.1210.10">
    <property type="entry name" value="Antifreeze-like/N-acetylneuraminic acid synthase C-terminal domain"/>
    <property type="match status" value="1"/>
</dbReference>
<dbReference type="InterPro" id="IPR013132">
    <property type="entry name" value="PseI/NeuA/B-like_N"/>
</dbReference>
<accession>A0A2A5CAB3</accession>
<dbReference type="SMART" id="SM00858">
    <property type="entry name" value="SAF"/>
    <property type="match status" value="1"/>
</dbReference>
<evidence type="ECO:0000313" key="3">
    <source>
        <dbReference type="Proteomes" id="UP000228987"/>
    </source>
</evidence>
<dbReference type="GO" id="GO:0047444">
    <property type="term" value="F:N-acylneuraminate-9-phosphate synthase activity"/>
    <property type="evidence" value="ECO:0007669"/>
    <property type="project" value="TreeGrafter"/>
</dbReference>